<comment type="similarity">
    <text evidence="5">Belongs to the DPM2 family.</text>
</comment>
<keyword evidence="5" id="KW-0256">Endoplasmic reticulum</keyword>
<comment type="function">
    <text evidence="5">Regulatory subunit of the dolichol-phosphate mannose (DPM) synthase complex; essential for the ER localization.</text>
</comment>
<evidence type="ECO:0000313" key="7">
    <source>
        <dbReference type="WBParaSite" id="jg8343.1"/>
    </source>
</evidence>
<evidence type="ECO:0000256" key="4">
    <source>
        <dbReference type="ARBA" id="ARBA00023136"/>
    </source>
</evidence>
<dbReference type="InterPro" id="IPR009914">
    <property type="entry name" value="DPM2"/>
</dbReference>
<accession>A0A915EP72</accession>
<dbReference type="GO" id="GO:0030234">
    <property type="term" value="F:enzyme regulator activity"/>
    <property type="evidence" value="ECO:0007669"/>
    <property type="project" value="UniProtKB-UniRule"/>
</dbReference>
<keyword evidence="4 5" id="KW-0472">Membrane</keyword>
<dbReference type="Pfam" id="PF07297">
    <property type="entry name" value="DPM2"/>
    <property type="match status" value="1"/>
</dbReference>
<evidence type="ECO:0000256" key="5">
    <source>
        <dbReference type="RuleBase" id="RU365084"/>
    </source>
</evidence>
<reference evidence="7" key="1">
    <citation type="submission" date="2022-11" db="UniProtKB">
        <authorList>
            <consortium name="WormBaseParasite"/>
        </authorList>
    </citation>
    <scope>IDENTIFICATION</scope>
</reference>
<evidence type="ECO:0000313" key="6">
    <source>
        <dbReference type="Proteomes" id="UP000887574"/>
    </source>
</evidence>
<dbReference type="Proteomes" id="UP000887574">
    <property type="component" value="Unplaced"/>
</dbReference>
<organism evidence="6 7">
    <name type="scientific">Ditylenchus dipsaci</name>
    <dbReference type="NCBI Taxonomy" id="166011"/>
    <lineage>
        <taxon>Eukaryota</taxon>
        <taxon>Metazoa</taxon>
        <taxon>Ecdysozoa</taxon>
        <taxon>Nematoda</taxon>
        <taxon>Chromadorea</taxon>
        <taxon>Rhabditida</taxon>
        <taxon>Tylenchina</taxon>
        <taxon>Tylenchomorpha</taxon>
        <taxon>Sphaerularioidea</taxon>
        <taxon>Anguinidae</taxon>
        <taxon>Anguininae</taxon>
        <taxon>Ditylenchus</taxon>
    </lineage>
</organism>
<dbReference type="GO" id="GO:0180047">
    <property type="term" value="P:dolichol phosphate mannose biosynthetic process"/>
    <property type="evidence" value="ECO:0007669"/>
    <property type="project" value="InterPro"/>
</dbReference>
<dbReference type="GO" id="GO:0005789">
    <property type="term" value="C:endoplasmic reticulum membrane"/>
    <property type="evidence" value="ECO:0007669"/>
    <property type="project" value="UniProtKB-SubCell"/>
</dbReference>
<dbReference type="AlphaFoldDB" id="A0A915EP72"/>
<keyword evidence="6" id="KW-1185">Reference proteome</keyword>
<proteinExistence type="inferred from homology"/>
<protein>
    <recommendedName>
        <fullName evidence="5">Dolichol phosphate-mannose biosynthesis regulatory protein</fullName>
    </recommendedName>
</protein>
<name>A0A915EP72_9BILA</name>
<evidence type="ECO:0000256" key="3">
    <source>
        <dbReference type="ARBA" id="ARBA00022989"/>
    </source>
</evidence>
<keyword evidence="3 5" id="KW-1133">Transmembrane helix</keyword>
<evidence type="ECO:0000256" key="2">
    <source>
        <dbReference type="ARBA" id="ARBA00022692"/>
    </source>
</evidence>
<keyword evidence="2 5" id="KW-0812">Transmembrane</keyword>
<sequence length="109" mass="12172">MVRSFNFEELAGYSILAITIPSISYLLLWIFGVPFIPDESILRAFFPSQIHGVIIPLSLFWIITIIGDVSLNENFKFLLQLIISSSPSTLLETAKTVGLNWPTSNSRIG</sequence>
<comment type="pathway">
    <text evidence="5">Protein modification; protein glycosylation.</text>
</comment>
<dbReference type="WBParaSite" id="jg8343.1">
    <property type="protein sequence ID" value="jg8343.1"/>
    <property type="gene ID" value="jg8343"/>
</dbReference>
<feature type="transmembrane region" description="Helical" evidence="5">
    <location>
        <begin position="48"/>
        <end position="71"/>
    </location>
</feature>
<feature type="transmembrane region" description="Helical" evidence="5">
    <location>
        <begin position="12"/>
        <end position="36"/>
    </location>
</feature>
<comment type="subunit">
    <text evidence="5">Component of the dolichol-phosphate mannose (DPM) synthase complex.</text>
</comment>
<comment type="subcellular location">
    <subcellularLocation>
        <location evidence="5">Endoplasmic reticulum membrane</location>
        <topology evidence="5">Multi-pass membrane protein</topology>
    </subcellularLocation>
    <subcellularLocation>
        <location evidence="1">Membrane</location>
        <topology evidence="1">Multi-pass membrane protein</topology>
    </subcellularLocation>
</comment>
<evidence type="ECO:0000256" key="1">
    <source>
        <dbReference type="ARBA" id="ARBA00004141"/>
    </source>
</evidence>